<dbReference type="EMBL" id="CAJVPP010001417">
    <property type="protein sequence ID" value="CAG8554329.1"/>
    <property type="molecule type" value="Genomic_DNA"/>
</dbReference>
<proteinExistence type="predicted"/>
<keyword evidence="3" id="KW-1185">Reference proteome</keyword>
<gene>
    <name evidence="2" type="ORF">FMOSSE_LOCUS6632</name>
</gene>
<comment type="caution">
    <text evidence="2">The sequence shown here is derived from an EMBL/GenBank/DDBJ whole genome shotgun (WGS) entry which is preliminary data.</text>
</comment>
<evidence type="ECO:0000313" key="3">
    <source>
        <dbReference type="Proteomes" id="UP000789375"/>
    </source>
</evidence>
<keyword evidence="1" id="KW-1133">Transmembrane helix</keyword>
<dbReference type="Proteomes" id="UP000789375">
    <property type="component" value="Unassembled WGS sequence"/>
</dbReference>
<keyword evidence="1" id="KW-0812">Transmembrane</keyword>
<evidence type="ECO:0000256" key="1">
    <source>
        <dbReference type="SAM" id="Phobius"/>
    </source>
</evidence>
<reference evidence="2" key="1">
    <citation type="submission" date="2021-06" db="EMBL/GenBank/DDBJ databases">
        <authorList>
            <person name="Kallberg Y."/>
            <person name="Tangrot J."/>
            <person name="Rosling A."/>
        </authorList>
    </citation>
    <scope>NUCLEOTIDE SEQUENCE</scope>
    <source>
        <strain evidence="2">87-6 pot B 2015</strain>
    </source>
</reference>
<organism evidence="2 3">
    <name type="scientific">Funneliformis mosseae</name>
    <name type="common">Endomycorrhizal fungus</name>
    <name type="synonym">Glomus mosseae</name>
    <dbReference type="NCBI Taxonomy" id="27381"/>
    <lineage>
        <taxon>Eukaryota</taxon>
        <taxon>Fungi</taxon>
        <taxon>Fungi incertae sedis</taxon>
        <taxon>Mucoromycota</taxon>
        <taxon>Glomeromycotina</taxon>
        <taxon>Glomeromycetes</taxon>
        <taxon>Glomerales</taxon>
        <taxon>Glomeraceae</taxon>
        <taxon>Funneliformis</taxon>
    </lineage>
</organism>
<name>A0A9N9FQF4_FUNMO</name>
<sequence length="692" mass="81833">MSDEAYSIDVLRDKKSQKSSSHNISMMKISPNGNYLITYSKKDETIVGWNVEDKNIVDGEDIKEDQFITGYELLCNFMNHHHCLLLSLFDYPLIWNSKTKCHEECFKKNNQLNKLDFELSSLPYDSESKNYRFVIINGHIQRIEYKSSELFYQQDDFSEAYKLDKGSVIWKIKIEGLEKQKFKIEETLNKEMDIYIIEYTKKFIQAISDIKKTENNLKSRIDKFEEFIKMKSLTNLGIKISKSLAKDFIERLTIIEEEKDYSNWNNKIGKLMKDFTKRINKIMELTDPNQFKIKITKTHVHVNKGLIHLFGADKYLRDEDYNGLINILAYKLLKNKEIALITKIGFFIFHLNNDEGSIFLNYFYHMYQPEKVIENISKLPGYPKVDKMYRKDISDNDELIYGWISYVKENNEEFLKYGSALLMFAIKVHDSDLIDGIYQRCLYLFNRDLESNKGFLSIINTSMPLLEKYYPEYVARYSSDTFMIIDSLEYKIEHLDTSHLYPFSNMEIVDLTPSIAWTKYTIKVDDMYYHDERRIIKSLTSYNQVLENGTIEPNSSFVQRPDLNTNMFIDYGTSLLSMYLYLTGDSNALSNWEYKNNPQLTILMVFFSLLIAVYLMNLLIGLLSNAIEEDNNRVSYFVQKAKILAEIELFYLFPNQRRKKTWFPDVIYYHADVDETRRKIKELIKAGEWNSD</sequence>
<protein>
    <submittedName>
        <fullName evidence="2">7583_t:CDS:1</fullName>
    </submittedName>
</protein>
<keyword evidence="1" id="KW-0472">Membrane</keyword>
<evidence type="ECO:0000313" key="2">
    <source>
        <dbReference type="EMBL" id="CAG8554329.1"/>
    </source>
</evidence>
<feature type="transmembrane region" description="Helical" evidence="1">
    <location>
        <begin position="600"/>
        <end position="623"/>
    </location>
</feature>
<accession>A0A9N9FQF4</accession>
<dbReference type="AlphaFoldDB" id="A0A9N9FQF4"/>